<dbReference type="Pfam" id="PF13205">
    <property type="entry name" value="Big_5"/>
    <property type="match status" value="1"/>
</dbReference>
<accession>A0A4R9JPJ5</accession>
<name>A0A4R9JPJ5_9LEPT</name>
<reference evidence="3" key="1">
    <citation type="journal article" date="2019" name="PLoS Negl. Trop. Dis.">
        <title>Revisiting the worldwide diversity of Leptospira species in the environment.</title>
        <authorList>
            <person name="Vincent A.T."/>
            <person name="Schiettekatte O."/>
            <person name="Bourhy P."/>
            <person name="Veyrier F.J."/>
            <person name="Picardeau M."/>
        </authorList>
    </citation>
    <scope>NUCLEOTIDE SEQUENCE [LARGE SCALE GENOMIC DNA]</scope>
    <source>
        <strain evidence="3">201702454</strain>
    </source>
</reference>
<sequence>MKLHVLKIIFYFSFFLFSHCYYNPVMNSLLNPAETEENNAFLGLLGLSGQPLLITGQIRYANGVAEVGLVLVPGKEFAPQSKSTSSGFVTDAGGRFYIPYQTGDLPFIVYKNGSNLFEITFKVASPTDITYSAYGGGPSLEITGLGTVNPSGVGNFFELVRAYFNPGSEISLHQTNFGSTPITIYLEFNEPPASIEVDATTWNQTHVIFSPAPSSNYYDIAVSGNQIIMEGAEGFTPNTQHTIDFTSNIKSASGKSLTPARYSFYFSL</sequence>
<evidence type="ECO:0000313" key="3">
    <source>
        <dbReference type="EMBL" id="TGL51406.1"/>
    </source>
</evidence>
<feature type="domain" description="SbsA Ig-like" evidence="2">
    <location>
        <begin position="175"/>
        <end position="265"/>
    </location>
</feature>
<keyword evidence="1" id="KW-0732">Signal</keyword>
<dbReference type="RefSeq" id="WP_135619688.1">
    <property type="nucleotide sequence ID" value="NZ_RQGG01000032.1"/>
</dbReference>
<evidence type="ECO:0000313" key="4">
    <source>
        <dbReference type="Proteomes" id="UP000297609"/>
    </source>
</evidence>
<dbReference type="OrthoDB" id="330286at2"/>
<evidence type="ECO:0000259" key="2">
    <source>
        <dbReference type="Pfam" id="PF13205"/>
    </source>
</evidence>
<gene>
    <name evidence="3" type="ORF">EHQ59_10930</name>
</gene>
<dbReference type="EMBL" id="RQGG01000032">
    <property type="protein sequence ID" value="TGL51406.1"/>
    <property type="molecule type" value="Genomic_DNA"/>
</dbReference>
<evidence type="ECO:0000256" key="1">
    <source>
        <dbReference type="ARBA" id="ARBA00022729"/>
    </source>
</evidence>
<comment type="caution">
    <text evidence="3">The sequence shown here is derived from an EMBL/GenBank/DDBJ whole genome shotgun (WGS) entry which is preliminary data.</text>
</comment>
<dbReference type="AlphaFoldDB" id="A0A4R9JPJ5"/>
<organism evidence="3 4">
    <name type="scientific">Leptospira kemamanensis</name>
    <dbReference type="NCBI Taxonomy" id="2484942"/>
    <lineage>
        <taxon>Bacteria</taxon>
        <taxon>Pseudomonadati</taxon>
        <taxon>Spirochaetota</taxon>
        <taxon>Spirochaetia</taxon>
        <taxon>Leptospirales</taxon>
        <taxon>Leptospiraceae</taxon>
        <taxon>Leptospira</taxon>
    </lineage>
</organism>
<protein>
    <recommendedName>
        <fullName evidence="2">SbsA Ig-like domain-containing protein</fullName>
    </recommendedName>
</protein>
<dbReference type="Proteomes" id="UP000297609">
    <property type="component" value="Unassembled WGS sequence"/>
</dbReference>
<proteinExistence type="predicted"/>
<keyword evidence="4" id="KW-1185">Reference proteome</keyword>
<dbReference type="InterPro" id="IPR032812">
    <property type="entry name" value="SbsA_Ig"/>
</dbReference>